<dbReference type="CDD" id="cd06526">
    <property type="entry name" value="metazoan_ACD"/>
    <property type="match status" value="1"/>
</dbReference>
<evidence type="ECO:0000259" key="5">
    <source>
        <dbReference type="PROSITE" id="PS01031"/>
    </source>
</evidence>
<dbReference type="OrthoDB" id="1431247at2759"/>
<keyword evidence="6" id="KW-0346">Stress response</keyword>
<dbReference type="GO" id="GO:0051082">
    <property type="term" value="F:unfolded protein binding"/>
    <property type="evidence" value="ECO:0007669"/>
    <property type="project" value="TreeGrafter"/>
</dbReference>
<dbReference type="GO" id="GO:0005634">
    <property type="term" value="C:nucleus"/>
    <property type="evidence" value="ECO:0007669"/>
    <property type="project" value="TreeGrafter"/>
</dbReference>
<evidence type="ECO:0000313" key="7">
    <source>
        <dbReference type="Proteomes" id="UP000054359"/>
    </source>
</evidence>
<proteinExistence type="inferred from homology"/>
<dbReference type="GO" id="GO:0005737">
    <property type="term" value="C:cytoplasm"/>
    <property type="evidence" value="ECO:0007669"/>
    <property type="project" value="TreeGrafter"/>
</dbReference>
<dbReference type="PROSITE" id="PS01031">
    <property type="entry name" value="SHSP"/>
    <property type="match status" value="1"/>
</dbReference>
<organism evidence="6 7">
    <name type="scientific">Stegodyphus mimosarum</name>
    <name type="common">African social velvet spider</name>
    <dbReference type="NCBI Taxonomy" id="407821"/>
    <lineage>
        <taxon>Eukaryota</taxon>
        <taxon>Metazoa</taxon>
        <taxon>Ecdysozoa</taxon>
        <taxon>Arthropoda</taxon>
        <taxon>Chelicerata</taxon>
        <taxon>Arachnida</taxon>
        <taxon>Araneae</taxon>
        <taxon>Araneomorphae</taxon>
        <taxon>Entelegynae</taxon>
        <taxon>Eresoidea</taxon>
        <taxon>Eresidae</taxon>
        <taxon>Stegodyphus</taxon>
    </lineage>
</organism>
<evidence type="ECO:0000256" key="3">
    <source>
        <dbReference type="SAM" id="Coils"/>
    </source>
</evidence>
<dbReference type="InterPro" id="IPR002068">
    <property type="entry name" value="A-crystallin/Hsp20_dom"/>
</dbReference>
<reference evidence="6 7" key="1">
    <citation type="submission" date="2013-11" db="EMBL/GenBank/DDBJ databases">
        <title>Genome sequencing of Stegodyphus mimosarum.</title>
        <authorList>
            <person name="Bechsgaard J."/>
        </authorList>
    </citation>
    <scope>NUCLEOTIDE SEQUENCE [LARGE SCALE GENOMIC DNA]</scope>
</reference>
<dbReference type="AlphaFoldDB" id="A0A087UFM8"/>
<feature type="non-terminal residue" evidence="6">
    <location>
        <position position="206"/>
    </location>
</feature>
<dbReference type="OMA" id="CSRRNLW"/>
<dbReference type="Pfam" id="PF00011">
    <property type="entry name" value="HSP20"/>
    <property type="match status" value="1"/>
</dbReference>
<evidence type="ECO:0000256" key="2">
    <source>
        <dbReference type="RuleBase" id="RU003616"/>
    </source>
</evidence>
<sequence length="206" mass="23685">MSILIRRSVPLVHNFASKFCGSLRPENNVCVRYYWRRRNTFSELSSAVQALEDSVRDMDREMNQLFSNIQRASPFRIPQLFSPFEWGREREIPVISSDADGRRYKVEMDMQGMAPEDIKITLKDQELTVTARRSENRDDGSRYMREHSYHYTLPKEVNVDTIRSSLTDGVLTIEAQLPALEAKEIPVTIESGSGSENKSDDSACKK</sequence>
<evidence type="ECO:0000256" key="4">
    <source>
        <dbReference type="SAM" id="MobiDB-lite"/>
    </source>
</evidence>
<feature type="compositionally biased region" description="Basic and acidic residues" evidence="4">
    <location>
        <begin position="197"/>
        <end position="206"/>
    </location>
</feature>
<feature type="domain" description="SHSP" evidence="5">
    <location>
        <begin position="85"/>
        <end position="190"/>
    </location>
</feature>
<dbReference type="GO" id="GO:0009408">
    <property type="term" value="P:response to heat"/>
    <property type="evidence" value="ECO:0007669"/>
    <property type="project" value="TreeGrafter"/>
</dbReference>
<evidence type="ECO:0000256" key="1">
    <source>
        <dbReference type="PROSITE-ProRule" id="PRU00285"/>
    </source>
</evidence>
<feature type="region of interest" description="Disordered" evidence="4">
    <location>
        <begin position="187"/>
        <end position="206"/>
    </location>
</feature>
<gene>
    <name evidence="6" type="ORF">X975_18673</name>
</gene>
<dbReference type="Gene3D" id="2.60.40.790">
    <property type="match status" value="1"/>
</dbReference>
<keyword evidence="7" id="KW-1185">Reference proteome</keyword>
<keyword evidence="3" id="KW-0175">Coiled coil</keyword>
<dbReference type="STRING" id="407821.A0A087UFM8"/>
<dbReference type="EMBL" id="KK119611">
    <property type="protein sequence ID" value="KFM76167.1"/>
    <property type="molecule type" value="Genomic_DNA"/>
</dbReference>
<dbReference type="PANTHER" id="PTHR45640">
    <property type="entry name" value="HEAT SHOCK PROTEIN HSP-12.2-RELATED"/>
    <property type="match status" value="1"/>
</dbReference>
<name>A0A087UFM8_STEMI</name>
<dbReference type="Proteomes" id="UP000054359">
    <property type="component" value="Unassembled WGS sequence"/>
</dbReference>
<dbReference type="SUPFAM" id="SSF49764">
    <property type="entry name" value="HSP20-like chaperones"/>
    <property type="match status" value="1"/>
</dbReference>
<dbReference type="InterPro" id="IPR001436">
    <property type="entry name" value="Alpha-crystallin/sHSP_animal"/>
</dbReference>
<dbReference type="InterPro" id="IPR008978">
    <property type="entry name" value="HSP20-like_chaperone"/>
</dbReference>
<dbReference type="PANTHER" id="PTHR45640:SF26">
    <property type="entry name" value="RE23625P"/>
    <property type="match status" value="1"/>
</dbReference>
<dbReference type="GO" id="GO:0042026">
    <property type="term" value="P:protein refolding"/>
    <property type="evidence" value="ECO:0007669"/>
    <property type="project" value="TreeGrafter"/>
</dbReference>
<evidence type="ECO:0000313" key="6">
    <source>
        <dbReference type="EMBL" id="KFM76167.1"/>
    </source>
</evidence>
<comment type="similarity">
    <text evidence="1 2">Belongs to the small heat shock protein (HSP20) family.</text>
</comment>
<protein>
    <submittedName>
        <fullName evidence="6">Heat shock protein beta-1</fullName>
    </submittedName>
</protein>
<accession>A0A087UFM8</accession>
<feature type="coiled-coil region" evidence="3">
    <location>
        <begin position="41"/>
        <end position="68"/>
    </location>
</feature>